<evidence type="ECO:0000256" key="7">
    <source>
        <dbReference type="PROSITE-ProRule" id="PRU00284"/>
    </source>
</evidence>
<dbReference type="PRINTS" id="PR00260">
    <property type="entry name" value="CHEMTRNSDUCR"/>
</dbReference>
<dbReference type="FunFam" id="1.10.287.950:FF:000001">
    <property type="entry name" value="Methyl-accepting chemotaxis sensory transducer"/>
    <property type="match status" value="1"/>
</dbReference>
<dbReference type="Proteomes" id="UP000185841">
    <property type="component" value="Unassembled WGS sequence"/>
</dbReference>
<evidence type="ECO:0000259" key="9">
    <source>
        <dbReference type="PROSITE" id="PS50111"/>
    </source>
</evidence>
<dbReference type="InterPro" id="IPR004090">
    <property type="entry name" value="Chemotax_Me-accpt_rcpt"/>
</dbReference>
<evidence type="ECO:0000256" key="3">
    <source>
        <dbReference type="ARBA" id="ARBA00022989"/>
    </source>
</evidence>
<feature type="transmembrane region" description="Helical" evidence="8">
    <location>
        <begin position="324"/>
        <end position="345"/>
    </location>
</feature>
<accession>A0A1N6TY71</accession>
<keyword evidence="3 8" id="KW-1133">Transmembrane helix</keyword>
<dbReference type="InterPro" id="IPR004089">
    <property type="entry name" value="MCPsignal_dom"/>
</dbReference>
<dbReference type="Gene3D" id="1.10.287.950">
    <property type="entry name" value="Methyl-accepting chemotaxis protein"/>
    <property type="match status" value="1"/>
</dbReference>
<dbReference type="Pfam" id="PF00672">
    <property type="entry name" value="HAMP"/>
    <property type="match status" value="1"/>
</dbReference>
<dbReference type="PANTHER" id="PTHR32089:SF119">
    <property type="entry name" value="METHYL-ACCEPTING CHEMOTAXIS PROTEIN CTPL"/>
    <property type="match status" value="1"/>
</dbReference>
<evidence type="ECO:0000256" key="1">
    <source>
        <dbReference type="ARBA" id="ARBA00004141"/>
    </source>
</evidence>
<organism evidence="11 12">
    <name type="scientific">Aquipseudomonas alcaligenes</name>
    <name type="common">Pseudomonas alcaligenes</name>
    <dbReference type="NCBI Taxonomy" id="43263"/>
    <lineage>
        <taxon>Bacteria</taxon>
        <taxon>Pseudomonadati</taxon>
        <taxon>Pseudomonadota</taxon>
        <taxon>Gammaproteobacteria</taxon>
        <taxon>Pseudomonadales</taxon>
        <taxon>Pseudomonadaceae</taxon>
        <taxon>Aquipseudomonas</taxon>
    </lineage>
</organism>
<reference evidence="11 12" key="1">
    <citation type="submission" date="2017-01" db="EMBL/GenBank/DDBJ databases">
        <authorList>
            <person name="Mah S.A."/>
            <person name="Swanson W.J."/>
            <person name="Moy G.W."/>
            <person name="Vacquier V.D."/>
        </authorList>
    </citation>
    <scope>NUCLEOTIDE SEQUENCE [LARGE SCALE GENOMIC DNA]</scope>
    <source>
        <strain evidence="11 12">RU36E</strain>
    </source>
</reference>
<dbReference type="GO" id="GO:0006935">
    <property type="term" value="P:chemotaxis"/>
    <property type="evidence" value="ECO:0007669"/>
    <property type="project" value="InterPro"/>
</dbReference>
<keyword evidence="4 8" id="KW-0472">Membrane</keyword>
<sequence length="676" mass="72424">MNSVLYPAIALMNRLSFGMKFSLISVLFFLPMLVTNYYLVRESYDAFVDTRTELQSLELLKQSQKMRQELERLNDLYEINAVLGQSGEADKLAALIAPLEKSISETLDALTSPSDDAQKIEEFNAQRDAIKAALDAVAAESSLRSKAGLVVKALDNAEVFIKFVASQSGLSQDSDLTVRQMAELLTTATPPVTEALSKGRALGSYSLGQGILGSSDSTKLDEMLAQLEQLHAEYGFKLQSALDGNARARNELGTAAEASRATLMEISGVLEEQLLMADSLDAPWQGFFDQLSAAIDKTYAFNDQALGFLDHELSQRLEGKRTQMVLLVVALVSVFLAIGYLYGAFYVSTRATLKGFGSTLNKVAAGDMTVSVNVRSQDELGELGEVFNGTVAKIRDLIDLVGQTVVEVERQADRVELVSGESSQAVTAQRGQIEQVATAMNEMSATAQEVARSAAAAVSSAQSVNDETVSGRAMVESQVGSIQRLASEIDQSVGVINQLAADSAAISQVLDVIKGIAGQTNLLALNAAIEAARAGEQGRGFAVVADEVRNLAKRTHQSTEEIEQMIGRLQSGVGATVTAMNGSHQMVENTVNQSAQVQQALENILGAVGMIVDQNQQIAAAAEQQTAVAHDIDMNIVEINQAGERTAEGAVQTEQASRQLSDQVARLKELISAFRV</sequence>
<protein>
    <submittedName>
        <fullName evidence="11">Methyl-accepting chemotaxis protein</fullName>
    </submittedName>
</protein>
<gene>
    <name evidence="11" type="ORF">SAMN05878282_105264</name>
</gene>
<dbReference type="SMART" id="SM00283">
    <property type="entry name" value="MA"/>
    <property type="match status" value="1"/>
</dbReference>
<comment type="subcellular location">
    <subcellularLocation>
        <location evidence="1">Membrane</location>
        <topology evidence="1">Multi-pass membrane protein</topology>
    </subcellularLocation>
</comment>
<name>A0A1N6TY71_AQUAC</name>
<dbReference type="PANTHER" id="PTHR32089">
    <property type="entry name" value="METHYL-ACCEPTING CHEMOTAXIS PROTEIN MCPB"/>
    <property type="match status" value="1"/>
</dbReference>
<proteinExistence type="inferred from homology"/>
<dbReference type="RefSeq" id="WP_076426972.1">
    <property type="nucleotide sequence ID" value="NZ_FTMP01000005.1"/>
</dbReference>
<evidence type="ECO:0000256" key="5">
    <source>
        <dbReference type="ARBA" id="ARBA00023224"/>
    </source>
</evidence>
<feature type="domain" description="Methyl-accepting transducer" evidence="9">
    <location>
        <begin position="404"/>
        <end position="640"/>
    </location>
</feature>
<comment type="similarity">
    <text evidence="6">Belongs to the methyl-accepting chemotaxis (MCP) protein family.</text>
</comment>
<dbReference type="GO" id="GO:0004888">
    <property type="term" value="F:transmembrane signaling receptor activity"/>
    <property type="evidence" value="ECO:0007669"/>
    <property type="project" value="InterPro"/>
</dbReference>
<keyword evidence="2 8" id="KW-0812">Transmembrane</keyword>
<feature type="domain" description="HAMP" evidence="10">
    <location>
        <begin position="353"/>
        <end position="399"/>
    </location>
</feature>
<evidence type="ECO:0000256" key="8">
    <source>
        <dbReference type="SAM" id="Phobius"/>
    </source>
</evidence>
<dbReference type="AlphaFoldDB" id="A0A1N6TY71"/>
<dbReference type="InterPro" id="IPR003660">
    <property type="entry name" value="HAMP_dom"/>
</dbReference>
<dbReference type="PROSITE" id="PS50885">
    <property type="entry name" value="HAMP"/>
    <property type="match status" value="1"/>
</dbReference>
<evidence type="ECO:0000256" key="4">
    <source>
        <dbReference type="ARBA" id="ARBA00023136"/>
    </source>
</evidence>
<dbReference type="CDD" id="cd06225">
    <property type="entry name" value="HAMP"/>
    <property type="match status" value="1"/>
</dbReference>
<evidence type="ECO:0000256" key="2">
    <source>
        <dbReference type="ARBA" id="ARBA00022692"/>
    </source>
</evidence>
<evidence type="ECO:0000256" key="6">
    <source>
        <dbReference type="ARBA" id="ARBA00029447"/>
    </source>
</evidence>
<dbReference type="Pfam" id="PF00015">
    <property type="entry name" value="MCPsignal"/>
    <property type="match status" value="1"/>
</dbReference>
<dbReference type="SMART" id="SM00304">
    <property type="entry name" value="HAMP"/>
    <property type="match status" value="2"/>
</dbReference>
<feature type="transmembrane region" description="Helical" evidence="8">
    <location>
        <begin position="20"/>
        <end position="40"/>
    </location>
</feature>
<dbReference type="EMBL" id="FTMP01000005">
    <property type="protein sequence ID" value="SIQ58237.1"/>
    <property type="molecule type" value="Genomic_DNA"/>
</dbReference>
<evidence type="ECO:0000313" key="12">
    <source>
        <dbReference type="Proteomes" id="UP000185841"/>
    </source>
</evidence>
<dbReference type="PROSITE" id="PS50111">
    <property type="entry name" value="CHEMOTAXIS_TRANSDUC_2"/>
    <property type="match status" value="1"/>
</dbReference>
<keyword evidence="5 7" id="KW-0807">Transducer</keyword>
<evidence type="ECO:0000259" key="10">
    <source>
        <dbReference type="PROSITE" id="PS50885"/>
    </source>
</evidence>
<dbReference type="GO" id="GO:0007165">
    <property type="term" value="P:signal transduction"/>
    <property type="evidence" value="ECO:0007669"/>
    <property type="project" value="UniProtKB-KW"/>
</dbReference>
<evidence type="ECO:0000313" key="11">
    <source>
        <dbReference type="EMBL" id="SIQ58237.1"/>
    </source>
</evidence>
<dbReference type="GO" id="GO:0016020">
    <property type="term" value="C:membrane"/>
    <property type="evidence" value="ECO:0007669"/>
    <property type="project" value="UniProtKB-SubCell"/>
</dbReference>
<dbReference type="SUPFAM" id="SSF58104">
    <property type="entry name" value="Methyl-accepting chemotaxis protein (MCP) signaling domain"/>
    <property type="match status" value="1"/>
</dbReference>